<dbReference type="Pfam" id="PF01182">
    <property type="entry name" value="Glucosamine_iso"/>
    <property type="match status" value="1"/>
</dbReference>
<dbReference type="Proteomes" id="UP001269144">
    <property type="component" value="Unassembled WGS sequence"/>
</dbReference>
<evidence type="ECO:0000313" key="3">
    <source>
        <dbReference type="EMBL" id="MDS9469130.1"/>
    </source>
</evidence>
<evidence type="ECO:0000256" key="1">
    <source>
        <dbReference type="ARBA" id="ARBA00022801"/>
    </source>
</evidence>
<dbReference type="InterPro" id="IPR006148">
    <property type="entry name" value="Glc/Gal-6P_isomerase"/>
</dbReference>
<gene>
    <name evidence="3" type="ORF">RGQ15_16315</name>
</gene>
<evidence type="ECO:0000259" key="2">
    <source>
        <dbReference type="Pfam" id="PF01182"/>
    </source>
</evidence>
<dbReference type="CDD" id="cd01399">
    <property type="entry name" value="GlcN6P_deaminase"/>
    <property type="match status" value="1"/>
</dbReference>
<dbReference type="InterPro" id="IPR037171">
    <property type="entry name" value="NagB/RpiA_transferase-like"/>
</dbReference>
<dbReference type="SUPFAM" id="SSF100950">
    <property type="entry name" value="NagB/RpiA/CoA transferase-like"/>
    <property type="match status" value="1"/>
</dbReference>
<name>A0ABU2HX48_9RHOB</name>
<dbReference type="InterPro" id="IPR004547">
    <property type="entry name" value="Glucosamine6P_isomerase"/>
</dbReference>
<dbReference type="Gene3D" id="3.40.50.1360">
    <property type="match status" value="1"/>
</dbReference>
<organism evidence="3 4">
    <name type="scientific">Paracoccus aurantius</name>
    <dbReference type="NCBI Taxonomy" id="3073814"/>
    <lineage>
        <taxon>Bacteria</taxon>
        <taxon>Pseudomonadati</taxon>
        <taxon>Pseudomonadota</taxon>
        <taxon>Alphaproteobacteria</taxon>
        <taxon>Rhodobacterales</taxon>
        <taxon>Paracoccaceae</taxon>
        <taxon>Paracoccus</taxon>
    </lineage>
</organism>
<reference evidence="4" key="1">
    <citation type="submission" date="2023-07" db="EMBL/GenBank/DDBJ databases">
        <title>Paracoccus sp. MBLB3053 whole genome sequence.</title>
        <authorList>
            <person name="Hwang C.Y."/>
            <person name="Cho E.-S."/>
            <person name="Seo M.-J."/>
        </authorList>
    </citation>
    <scope>NUCLEOTIDE SEQUENCE [LARGE SCALE GENOMIC DNA]</scope>
    <source>
        <strain evidence="4">MBLB3053</strain>
    </source>
</reference>
<dbReference type="PROSITE" id="PS01161">
    <property type="entry name" value="GLC_GALNAC_ISOMERASE"/>
    <property type="match status" value="1"/>
</dbReference>
<feature type="domain" description="Glucosamine/galactosamine-6-phosphate isomerase" evidence="2">
    <location>
        <begin position="17"/>
        <end position="222"/>
    </location>
</feature>
<evidence type="ECO:0000313" key="4">
    <source>
        <dbReference type="Proteomes" id="UP001269144"/>
    </source>
</evidence>
<sequence>MKLMPLTEPGDAIACAARAIIEMVQRKPDAILGLATGGTMEPLYALLVAAHRDGLSFARIRTVNLDEYVGLPPDHPNSYHRYMARHFLEHVDVPPANSFIPCGHIDPARAASQYASLLDDLGPVDLQLLGIGENGHIGFNEPGTALDAPTRVTALSPITMAANARFFSPGAEVPSQAVTMGTAAILSARRIVVLATGRAKSAALADALDGPVCPECPASYLRLHPDCTIHADHAAGALLRVLPSQRPAA</sequence>
<keyword evidence="1" id="KW-0378">Hydrolase</keyword>
<comment type="caution">
    <text evidence="3">The sequence shown here is derived from an EMBL/GenBank/DDBJ whole genome shotgun (WGS) entry which is preliminary data.</text>
</comment>
<accession>A0ABU2HX48</accession>
<dbReference type="PANTHER" id="PTHR11280:SF5">
    <property type="entry name" value="GLUCOSAMINE-6-PHOSPHATE ISOMERASE"/>
    <property type="match status" value="1"/>
</dbReference>
<proteinExistence type="predicted"/>
<dbReference type="InterPro" id="IPR018321">
    <property type="entry name" value="Glucosamine6P_isomerase_CS"/>
</dbReference>
<dbReference type="EMBL" id="JAVQLW010000002">
    <property type="protein sequence ID" value="MDS9469130.1"/>
    <property type="molecule type" value="Genomic_DNA"/>
</dbReference>
<keyword evidence="4" id="KW-1185">Reference proteome</keyword>
<protein>
    <submittedName>
        <fullName evidence="3">Glucosamine-6-phosphate deaminase</fullName>
    </submittedName>
</protein>
<dbReference type="PANTHER" id="PTHR11280">
    <property type="entry name" value="GLUCOSAMINE-6-PHOSPHATE ISOMERASE"/>
    <property type="match status" value="1"/>
</dbReference>
<dbReference type="RefSeq" id="WP_311161655.1">
    <property type="nucleotide sequence ID" value="NZ_JAVQLW010000002.1"/>
</dbReference>